<evidence type="ECO:0000256" key="6">
    <source>
        <dbReference type="SAM" id="Phobius"/>
    </source>
</evidence>
<reference evidence="7 8" key="1">
    <citation type="submission" date="2018-04" db="EMBL/GenBank/DDBJ databases">
        <title>Genome of Nocardioides gansuensis WSJ-1.</title>
        <authorList>
            <person name="Wu S."/>
            <person name="Wang G."/>
        </authorList>
    </citation>
    <scope>NUCLEOTIDE SEQUENCE [LARGE SCALE GENOMIC DNA]</scope>
    <source>
        <strain evidence="7 8">WSJ-1</strain>
    </source>
</reference>
<feature type="transmembrane region" description="Helical" evidence="6">
    <location>
        <begin position="261"/>
        <end position="281"/>
    </location>
</feature>
<feature type="transmembrane region" description="Helical" evidence="6">
    <location>
        <begin position="181"/>
        <end position="203"/>
    </location>
</feature>
<evidence type="ECO:0000256" key="2">
    <source>
        <dbReference type="ARBA" id="ARBA00022475"/>
    </source>
</evidence>
<dbReference type="GO" id="GO:0022857">
    <property type="term" value="F:transmembrane transporter activity"/>
    <property type="evidence" value="ECO:0007669"/>
    <property type="project" value="InterPro"/>
</dbReference>
<dbReference type="PANTHER" id="PTHR32196">
    <property type="entry name" value="ABC TRANSPORTER PERMEASE PROTEIN YPHD-RELATED-RELATED"/>
    <property type="match status" value="1"/>
</dbReference>
<feature type="transmembrane region" description="Helical" evidence="6">
    <location>
        <begin position="32"/>
        <end position="53"/>
    </location>
</feature>
<dbReference type="InterPro" id="IPR001851">
    <property type="entry name" value="ABC_transp_permease"/>
</dbReference>
<name>A0A2T8F7H3_9ACTN</name>
<keyword evidence="2" id="KW-1003">Cell membrane</keyword>
<dbReference type="Proteomes" id="UP000246018">
    <property type="component" value="Unassembled WGS sequence"/>
</dbReference>
<dbReference type="PANTHER" id="PTHR32196:SF72">
    <property type="entry name" value="RIBOSE IMPORT PERMEASE PROTEIN RBSC"/>
    <property type="match status" value="1"/>
</dbReference>
<evidence type="ECO:0000256" key="4">
    <source>
        <dbReference type="ARBA" id="ARBA00022989"/>
    </source>
</evidence>
<proteinExistence type="predicted"/>
<organism evidence="7 8">
    <name type="scientific">Nocardioides gansuensis</name>
    <dbReference type="NCBI Taxonomy" id="2138300"/>
    <lineage>
        <taxon>Bacteria</taxon>
        <taxon>Bacillati</taxon>
        <taxon>Actinomycetota</taxon>
        <taxon>Actinomycetes</taxon>
        <taxon>Propionibacteriales</taxon>
        <taxon>Nocardioidaceae</taxon>
        <taxon>Nocardioides</taxon>
    </lineage>
</organism>
<dbReference type="EMBL" id="QDGZ01000007">
    <property type="protein sequence ID" value="PVG81671.1"/>
    <property type="molecule type" value="Genomic_DNA"/>
</dbReference>
<evidence type="ECO:0000256" key="5">
    <source>
        <dbReference type="ARBA" id="ARBA00023136"/>
    </source>
</evidence>
<feature type="transmembrane region" description="Helical" evidence="6">
    <location>
        <begin position="313"/>
        <end position="333"/>
    </location>
</feature>
<dbReference type="OrthoDB" id="9808136at2"/>
<evidence type="ECO:0000256" key="3">
    <source>
        <dbReference type="ARBA" id="ARBA00022692"/>
    </source>
</evidence>
<keyword evidence="8" id="KW-1185">Reference proteome</keyword>
<gene>
    <name evidence="7" type="ORF">DDE18_16925</name>
</gene>
<sequence length="341" mass="35214">MTMTEKSELSPASSTRRTRGAARLSSMNLHDFGLLGALLLLVCVYAIIAPNFLTEFNLLNVLRQVSIVAIAAVGMTTVILIAGIDLSVGSTVAFSGTLAALFLTERTEIGVIAVLIAVTIAVLAGAGVGLLNGLIIGLLGVPAFIATLATLTGVRGFALLLTEAKPVSVPVGDYSWLGTGHIGPLPVPVLIMALVFFIGYVLLSRMKIGRRIYAVGGNESAARLSGVRVTRLILFVYIFAGACTGLAGCLASARLSSGQPAGFIGFELDVIAAVVVGGTSLMGGRGRLSGTFFGALLIGVLGNGLTLMDVQTYWKQILTGIVIVVAIVVDGIIRRRGSQAS</sequence>
<dbReference type="GO" id="GO:0005886">
    <property type="term" value="C:plasma membrane"/>
    <property type="evidence" value="ECO:0007669"/>
    <property type="project" value="UniProtKB-SubCell"/>
</dbReference>
<dbReference type="AlphaFoldDB" id="A0A2T8F7H3"/>
<evidence type="ECO:0000313" key="8">
    <source>
        <dbReference type="Proteomes" id="UP000246018"/>
    </source>
</evidence>
<feature type="transmembrane region" description="Helical" evidence="6">
    <location>
        <begin position="232"/>
        <end position="255"/>
    </location>
</feature>
<feature type="transmembrane region" description="Helical" evidence="6">
    <location>
        <begin position="138"/>
        <end position="161"/>
    </location>
</feature>
<feature type="transmembrane region" description="Helical" evidence="6">
    <location>
        <begin position="65"/>
        <end position="89"/>
    </location>
</feature>
<protein>
    <submittedName>
        <fullName evidence="7">Ribose ABC transporter permease</fullName>
    </submittedName>
</protein>
<evidence type="ECO:0000256" key="1">
    <source>
        <dbReference type="ARBA" id="ARBA00004651"/>
    </source>
</evidence>
<accession>A0A2T8F7H3</accession>
<comment type="caution">
    <text evidence="7">The sequence shown here is derived from an EMBL/GenBank/DDBJ whole genome shotgun (WGS) entry which is preliminary data.</text>
</comment>
<keyword evidence="4 6" id="KW-1133">Transmembrane helix</keyword>
<keyword evidence="3 6" id="KW-0812">Transmembrane</keyword>
<dbReference type="CDD" id="cd06579">
    <property type="entry name" value="TM_PBP1_transp_AraH_like"/>
    <property type="match status" value="1"/>
</dbReference>
<feature type="transmembrane region" description="Helical" evidence="6">
    <location>
        <begin position="109"/>
        <end position="131"/>
    </location>
</feature>
<evidence type="ECO:0000313" key="7">
    <source>
        <dbReference type="EMBL" id="PVG81671.1"/>
    </source>
</evidence>
<feature type="transmembrane region" description="Helical" evidence="6">
    <location>
        <begin position="288"/>
        <end position="307"/>
    </location>
</feature>
<dbReference type="Pfam" id="PF02653">
    <property type="entry name" value="BPD_transp_2"/>
    <property type="match status" value="1"/>
</dbReference>
<comment type="subcellular location">
    <subcellularLocation>
        <location evidence="1">Cell membrane</location>
        <topology evidence="1">Multi-pass membrane protein</topology>
    </subcellularLocation>
</comment>
<keyword evidence="5 6" id="KW-0472">Membrane</keyword>